<name>A0A3M7SPH3_BRAPC</name>
<dbReference type="Proteomes" id="UP000276133">
    <property type="component" value="Unassembled WGS sequence"/>
</dbReference>
<comment type="caution">
    <text evidence="2">The sequence shown here is derived from an EMBL/GenBank/DDBJ whole genome shotgun (WGS) entry which is preliminary data.</text>
</comment>
<evidence type="ECO:0000256" key="1">
    <source>
        <dbReference type="SAM" id="MobiDB-lite"/>
    </source>
</evidence>
<dbReference type="EMBL" id="REGN01000984">
    <property type="protein sequence ID" value="RNA37751.1"/>
    <property type="molecule type" value="Genomic_DNA"/>
</dbReference>
<gene>
    <name evidence="2" type="ORF">BpHYR1_027314</name>
</gene>
<feature type="region of interest" description="Disordered" evidence="1">
    <location>
        <begin position="34"/>
        <end position="55"/>
    </location>
</feature>
<keyword evidence="3" id="KW-1185">Reference proteome</keyword>
<proteinExistence type="predicted"/>
<evidence type="ECO:0000313" key="3">
    <source>
        <dbReference type="Proteomes" id="UP000276133"/>
    </source>
</evidence>
<dbReference type="AlphaFoldDB" id="A0A3M7SPH3"/>
<evidence type="ECO:0000313" key="2">
    <source>
        <dbReference type="EMBL" id="RNA37751.1"/>
    </source>
</evidence>
<protein>
    <submittedName>
        <fullName evidence="2">Uncharacterized protein</fullName>
    </submittedName>
</protein>
<accession>A0A3M7SPH3</accession>
<reference evidence="2 3" key="1">
    <citation type="journal article" date="2018" name="Sci. Rep.">
        <title>Genomic signatures of local adaptation to the degree of environmental predictability in rotifers.</title>
        <authorList>
            <person name="Franch-Gras L."/>
            <person name="Hahn C."/>
            <person name="Garcia-Roger E.M."/>
            <person name="Carmona M.J."/>
            <person name="Serra M."/>
            <person name="Gomez A."/>
        </authorList>
    </citation>
    <scope>NUCLEOTIDE SEQUENCE [LARGE SCALE GENOMIC DNA]</scope>
    <source>
        <strain evidence="2">HYR1</strain>
    </source>
</reference>
<organism evidence="2 3">
    <name type="scientific">Brachionus plicatilis</name>
    <name type="common">Marine rotifer</name>
    <name type="synonym">Brachionus muelleri</name>
    <dbReference type="NCBI Taxonomy" id="10195"/>
    <lineage>
        <taxon>Eukaryota</taxon>
        <taxon>Metazoa</taxon>
        <taxon>Spiralia</taxon>
        <taxon>Gnathifera</taxon>
        <taxon>Rotifera</taxon>
        <taxon>Eurotatoria</taxon>
        <taxon>Monogononta</taxon>
        <taxon>Pseudotrocha</taxon>
        <taxon>Ploima</taxon>
        <taxon>Brachionidae</taxon>
        <taxon>Brachionus</taxon>
    </lineage>
</organism>
<sequence length="95" mass="10437">MELSSPTDRRGQALTKIFTLTRLTVPLCRIIAASSSGLSSSSSDSESSSSDSSSSCFCSFNKFGMIRPKNVIIKVENHLKLMIFNNLLNCSREKK</sequence>